<dbReference type="Ensembl" id="ENSHHUT00000025940.1">
    <property type="protein sequence ID" value="ENSHHUP00000024982.1"/>
    <property type="gene ID" value="ENSHHUG00000015736.1"/>
</dbReference>
<dbReference type="GO" id="GO:0005886">
    <property type="term" value="C:plasma membrane"/>
    <property type="evidence" value="ECO:0007669"/>
    <property type="project" value="UniProtKB-ARBA"/>
</dbReference>
<reference evidence="11" key="3">
    <citation type="submission" date="2025-09" db="UniProtKB">
        <authorList>
            <consortium name="Ensembl"/>
        </authorList>
    </citation>
    <scope>IDENTIFICATION</scope>
</reference>
<keyword evidence="6 9" id="KW-0472">Membrane</keyword>
<evidence type="ECO:0000256" key="7">
    <source>
        <dbReference type="ARBA" id="ARBA00023180"/>
    </source>
</evidence>
<evidence type="ECO:0000256" key="3">
    <source>
        <dbReference type="ARBA" id="ARBA00022729"/>
    </source>
</evidence>
<dbReference type="GO" id="GO:0007155">
    <property type="term" value="P:cell adhesion"/>
    <property type="evidence" value="ECO:0007669"/>
    <property type="project" value="UniProtKB-KW"/>
</dbReference>
<feature type="signal peptide" evidence="10">
    <location>
        <begin position="1"/>
        <end position="34"/>
    </location>
</feature>
<dbReference type="PANTHER" id="PTHR16677:SF2">
    <property type="entry name" value="SI:CH211-286O17.1"/>
    <property type="match status" value="1"/>
</dbReference>
<evidence type="ECO:0000256" key="1">
    <source>
        <dbReference type="ARBA" id="ARBA00004479"/>
    </source>
</evidence>
<dbReference type="PANTHER" id="PTHR16677">
    <property type="entry name" value="HEMATOPOIETIC PROGENITOR CELL ANTIGEN CD34"/>
    <property type="match status" value="1"/>
</dbReference>
<keyword evidence="2 9" id="KW-0812">Transmembrane</keyword>
<evidence type="ECO:0000313" key="11">
    <source>
        <dbReference type="Ensembl" id="ENSHHUP00000024982.1"/>
    </source>
</evidence>
<keyword evidence="3 10" id="KW-0732">Signal</keyword>
<dbReference type="AlphaFoldDB" id="A0A4W5LGT3"/>
<proteinExistence type="predicted"/>
<dbReference type="InterPro" id="IPR013836">
    <property type="entry name" value="CD34/Podocalyxin"/>
</dbReference>
<feature type="transmembrane region" description="Helical" evidence="9">
    <location>
        <begin position="249"/>
        <end position="271"/>
    </location>
</feature>
<evidence type="ECO:0000313" key="12">
    <source>
        <dbReference type="Proteomes" id="UP000314982"/>
    </source>
</evidence>
<protein>
    <submittedName>
        <fullName evidence="11">Uncharacterized protein</fullName>
    </submittedName>
</protein>
<keyword evidence="7" id="KW-0325">Glycoprotein</keyword>
<evidence type="ECO:0000256" key="6">
    <source>
        <dbReference type="ARBA" id="ARBA00023136"/>
    </source>
</evidence>
<evidence type="ECO:0000256" key="10">
    <source>
        <dbReference type="SAM" id="SignalP"/>
    </source>
</evidence>
<dbReference type="GeneTree" id="ENSGT00390000008414"/>
<reference evidence="12" key="1">
    <citation type="submission" date="2018-06" db="EMBL/GenBank/DDBJ databases">
        <title>Genome assembly of Danube salmon.</title>
        <authorList>
            <person name="Macqueen D.J."/>
            <person name="Gundappa M.K."/>
        </authorList>
    </citation>
    <scope>NUCLEOTIDE SEQUENCE [LARGE SCALE GENOMIC DNA]</scope>
</reference>
<evidence type="ECO:0000256" key="2">
    <source>
        <dbReference type="ARBA" id="ARBA00022692"/>
    </source>
</evidence>
<dbReference type="Proteomes" id="UP000314982">
    <property type="component" value="Unassembled WGS sequence"/>
</dbReference>
<feature type="chain" id="PRO_5021357694" evidence="10">
    <location>
        <begin position="35"/>
        <end position="310"/>
    </location>
</feature>
<sequence length="310" mass="33527">MLAAASKRRMNETHKMIAFALLFIATLLHGGVVAEYGVVTGPTQPVNNAGVIRGDDIDTTQLSDEEADTSFVHIIVFPSIPGLDLSNLSDILDDTTAAPVTKVVEETTDMREATGKAGEATTTDDDQETQAPQQILTSQSSDIVLIPEAGVMCVDKEAVQDRDAVSLKLKASSSCEETRSKIESVLEHLCAVDCKLEVFQEDNSNEILISGQCIEADAKGMAEKFNNDNIKDKIDFEEAVPRWGMNSKLVLVSLLLIGLLLAILLIAGYYLKTHRPPPKGARLVSGHDMRETHRKLILCKGPSSLARLGG</sequence>
<dbReference type="STRING" id="62062.ENSHHUP00000024982"/>
<keyword evidence="5 9" id="KW-1133">Transmembrane helix</keyword>
<comment type="subcellular location">
    <subcellularLocation>
        <location evidence="1">Membrane</location>
        <topology evidence="1">Single-pass type I membrane protein</topology>
    </subcellularLocation>
</comment>
<keyword evidence="4" id="KW-0130">Cell adhesion</keyword>
<evidence type="ECO:0000256" key="4">
    <source>
        <dbReference type="ARBA" id="ARBA00022889"/>
    </source>
</evidence>
<evidence type="ECO:0000256" key="9">
    <source>
        <dbReference type="SAM" id="Phobius"/>
    </source>
</evidence>
<dbReference type="Pfam" id="PF06365">
    <property type="entry name" value="CD34_antigen"/>
    <property type="match status" value="1"/>
</dbReference>
<feature type="region of interest" description="Disordered" evidence="8">
    <location>
        <begin position="106"/>
        <end position="138"/>
    </location>
</feature>
<dbReference type="InterPro" id="IPR008083">
    <property type="entry name" value="CD34"/>
</dbReference>
<evidence type="ECO:0000256" key="8">
    <source>
        <dbReference type="SAM" id="MobiDB-lite"/>
    </source>
</evidence>
<organism evidence="11 12">
    <name type="scientific">Hucho hucho</name>
    <name type="common">huchen</name>
    <dbReference type="NCBI Taxonomy" id="62062"/>
    <lineage>
        <taxon>Eukaryota</taxon>
        <taxon>Metazoa</taxon>
        <taxon>Chordata</taxon>
        <taxon>Craniata</taxon>
        <taxon>Vertebrata</taxon>
        <taxon>Euteleostomi</taxon>
        <taxon>Actinopterygii</taxon>
        <taxon>Neopterygii</taxon>
        <taxon>Teleostei</taxon>
        <taxon>Protacanthopterygii</taxon>
        <taxon>Salmoniformes</taxon>
        <taxon>Salmonidae</taxon>
        <taxon>Salmoninae</taxon>
        <taxon>Hucho</taxon>
    </lineage>
</organism>
<reference evidence="11" key="2">
    <citation type="submission" date="2025-08" db="UniProtKB">
        <authorList>
            <consortium name="Ensembl"/>
        </authorList>
    </citation>
    <scope>IDENTIFICATION</scope>
</reference>
<accession>A0A4W5LGT3</accession>
<keyword evidence="12" id="KW-1185">Reference proteome</keyword>
<evidence type="ECO:0000256" key="5">
    <source>
        <dbReference type="ARBA" id="ARBA00022989"/>
    </source>
</evidence>
<name>A0A4W5LGT3_9TELE</name>